<dbReference type="AlphaFoldDB" id="J7T6B3"/>
<dbReference type="EMBL" id="ALIF01000001">
    <property type="protein sequence ID" value="EJO16505.1"/>
    <property type="molecule type" value="Genomic_DNA"/>
</dbReference>
<organism evidence="4 5">
    <name type="scientific">Streptococcus salivarius K12</name>
    <dbReference type="NCBI Taxonomy" id="1200793"/>
    <lineage>
        <taxon>Bacteria</taxon>
        <taxon>Bacillati</taxon>
        <taxon>Bacillota</taxon>
        <taxon>Bacilli</taxon>
        <taxon>Lactobacillales</taxon>
        <taxon>Streptococcaceae</taxon>
        <taxon>Streptococcus</taxon>
    </lineage>
</organism>
<accession>J7T6B3</accession>
<keyword evidence="4" id="KW-0378">Hydrolase</keyword>
<keyword evidence="2" id="KW-0812">Transmembrane</keyword>
<feature type="transmembrane region" description="Helical" evidence="2">
    <location>
        <begin position="186"/>
        <end position="203"/>
    </location>
</feature>
<gene>
    <name evidence="4" type="ORF">RSSL_02147</name>
</gene>
<proteinExistence type="inferred from homology"/>
<dbReference type="PANTHER" id="PTHR36435:SF1">
    <property type="entry name" value="CAAX AMINO TERMINAL PROTEASE FAMILY PROTEIN"/>
    <property type="match status" value="1"/>
</dbReference>
<sequence length="267" mass="30152">MTLSVFRSTLEKMLRKLGDFSMTKKEMRLLILLGVSFILANLVLRLLLKPLPENIAYLIKTLGLMCLYYFLVQRRLGLKIKSTKKISWSETLGVCWFLLLADFFYVSAVALGISKAPHMIGTALVIALGAGFFEEYFFRGLFLKLAFQDGIRSSKQVLGVVFLSAIIFGLAHLGNLTHQPLNATLFQVYYATAIGIFFAAIYLRTGSLWWTIILHCLVDFASVLLSQSTQAAPATSIWHFIFWLPLIALGLFLIRPKKLKAIRYLND</sequence>
<dbReference type="Pfam" id="PF02517">
    <property type="entry name" value="Rce1-like"/>
    <property type="match status" value="1"/>
</dbReference>
<keyword evidence="5" id="KW-1185">Reference proteome</keyword>
<feature type="domain" description="CAAX prenyl protease 2/Lysostaphin resistance protein A-like" evidence="3">
    <location>
        <begin position="120"/>
        <end position="220"/>
    </location>
</feature>
<reference evidence="4 5" key="1">
    <citation type="journal article" date="2012" name="J. Bacteriol.">
        <title>Genome Sequence of the Lantibiotic Bacteriocin Producer Streptococcus salivarius Strain K12.</title>
        <authorList>
            <person name="Barretto C."/>
            <person name="Alvarez-Martin P."/>
            <person name="Foata F."/>
            <person name="Renault P."/>
            <person name="Berger B."/>
        </authorList>
    </citation>
    <scope>NUCLEOTIDE SEQUENCE [LARGE SCALE GENOMIC DNA]</scope>
    <source>
        <strain evidence="4 5">K12</strain>
    </source>
</reference>
<comment type="similarity">
    <text evidence="1">Belongs to the UPF0177 family.</text>
</comment>
<evidence type="ECO:0000313" key="4">
    <source>
        <dbReference type="EMBL" id="EJO16505.1"/>
    </source>
</evidence>
<feature type="transmembrane region" description="Helical" evidence="2">
    <location>
        <begin position="119"/>
        <end position="137"/>
    </location>
</feature>
<comment type="caution">
    <text evidence="4">The sequence shown here is derived from an EMBL/GenBank/DDBJ whole genome shotgun (WGS) entry which is preliminary data.</text>
</comment>
<dbReference type="Proteomes" id="UP000006983">
    <property type="component" value="Unassembled WGS sequence"/>
</dbReference>
<dbReference type="GO" id="GO:0080120">
    <property type="term" value="P:CAAX-box protein maturation"/>
    <property type="evidence" value="ECO:0007669"/>
    <property type="project" value="UniProtKB-ARBA"/>
</dbReference>
<dbReference type="PANTHER" id="PTHR36435">
    <property type="entry name" value="SLR1288 PROTEIN"/>
    <property type="match status" value="1"/>
</dbReference>
<dbReference type="InterPro" id="IPR052710">
    <property type="entry name" value="CAAX_protease"/>
</dbReference>
<feature type="transmembrane region" description="Helical" evidence="2">
    <location>
        <begin position="157"/>
        <end position="174"/>
    </location>
</feature>
<keyword evidence="2" id="KW-0472">Membrane</keyword>
<dbReference type="GO" id="GO:0004175">
    <property type="term" value="F:endopeptidase activity"/>
    <property type="evidence" value="ECO:0007669"/>
    <property type="project" value="UniProtKB-ARBA"/>
</dbReference>
<dbReference type="GO" id="GO:0006508">
    <property type="term" value="P:proteolysis"/>
    <property type="evidence" value="ECO:0007669"/>
    <property type="project" value="UniProtKB-KW"/>
</dbReference>
<protein>
    <submittedName>
        <fullName evidence="4">CAAX amino terminal protease family</fullName>
    </submittedName>
</protein>
<feature type="transmembrane region" description="Helical" evidence="2">
    <location>
        <begin position="237"/>
        <end position="254"/>
    </location>
</feature>
<dbReference type="PATRIC" id="fig|1200793.3.peg.405"/>
<keyword evidence="2" id="KW-1133">Transmembrane helix</keyword>
<evidence type="ECO:0000313" key="5">
    <source>
        <dbReference type="Proteomes" id="UP000006983"/>
    </source>
</evidence>
<evidence type="ECO:0000259" key="3">
    <source>
        <dbReference type="Pfam" id="PF02517"/>
    </source>
</evidence>
<evidence type="ECO:0000256" key="2">
    <source>
        <dbReference type="SAM" id="Phobius"/>
    </source>
</evidence>
<name>J7T6B3_STRSL</name>
<dbReference type="InterPro" id="IPR003675">
    <property type="entry name" value="Rce1/LyrA-like_dom"/>
</dbReference>
<feature type="transmembrane region" description="Helical" evidence="2">
    <location>
        <begin position="208"/>
        <end position="225"/>
    </location>
</feature>
<evidence type="ECO:0000256" key="1">
    <source>
        <dbReference type="ARBA" id="ARBA00009067"/>
    </source>
</evidence>
<keyword evidence="4" id="KW-0645">Protease</keyword>
<feature type="transmembrane region" description="Helical" evidence="2">
    <location>
        <begin position="93"/>
        <end position="113"/>
    </location>
</feature>
<feature type="transmembrane region" description="Helical" evidence="2">
    <location>
        <begin position="55"/>
        <end position="72"/>
    </location>
</feature>